<name>A0AA40ALI5_9PEZI</name>
<gene>
    <name evidence="1" type="ORF">B0T26DRAFT_711649</name>
</gene>
<protein>
    <submittedName>
        <fullName evidence="1">Uncharacterized protein</fullName>
    </submittedName>
</protein>
<evidence type="ECO:0000313" key="1">
    <source>
        <dbReference type="EMBL" id="KAK0718052.1"/>
    </source>
</evidence>
<comment type="caution">
    <text evidence="1">The sequence shown here is derived from an EMBL/GenBank/DDBJ whole genome shotgun (WGS) entry which is preliminary data.</text>
</comment>
<sequence>MLSLNPTLHDWWSRGCFDLKWIGLPAPPRSADPEEIQIVLLQFEWLMWRERPIGERKPVGQLGRTVEEIKAAFPDYSISERRRICGNPALPDPHPLLAMCRPATGWNIEHGEVFEARIQQKYVMNMKLCIDTQQRINRLIVMAGRAETLDLPDKPEFLDEDGRFPGWYKTFYMLIR</sequence>
<keyword evidence="2" id="KW-1185">Reference proteome</keyword>
<reference evidence="1" key="1">
    <citation type="submission" date="2023-06" db="EMBL/GenBank/DDBJ databases">
        <title>Genome-scale phylogeny and comparative genomics of the fungal order Sordariales.</title>
        <authorList>
            <consortium name="Lawrence Berkeley National Laboratory"/>
            <person name="Hensen N."/>
            <person name="Bonometti L."/>
            <person name="Westerberg I."/>
            <person name="Brannstrom I.O."/>
            <person name="Guillou S."/>
            <person name="Cros-Aarteil S."/>
            <person name="Calhoun S."/>
            <person name="Haridas S."/>
            <person name="Kuo A."/>
            <person name="Mondo S."/>
            <person name="Pangilinan J."/>
            <person name="Riley R."/>
            <person name="LaButti K."/>
            <person name="Andreopoulos B."/>
            <person name="Lipzen A."/>
            <person name="Chen C."/>
            <person name="Yanf M."/>
            <person name="Daum C."/>
            <person name="Ng V."/>
            <person name="Clum A."/>
            <person name="Steindorff A."/>
            <person name="Ohm R."/>
            <person name="Martin F."/>
            <person name="Silar P."/>
            <person name="Natvig D."/>
            <person name="Lalanne C."/>
            <person name="Gautier V."/>
            <person name="Ament-velasquez S.L."/>
            <person name="Kruys A."/>
            <person name="Hutchinson M.I."/>
            <person name="Powell A.J."/>
            <person name="Barry K."/>
            <person name="Miller A.N."/>
            <person name="Grigoriev I.V."/>
            <person name="Debuchy R."/>
            <person name="Gladieux P."/>
            <person name="Thoren M.H."/>
            <person name="Johannesson H."/>
        </authorList>
    </citation>
    <scope>NUCLEOTIDE SEQUENCE</scope>
    <source>
        <strain evidence="1">SMH2392-1A</strain>
    </source>
</reference>
<dbReference type="Proteomes" id="UP001172101">
    <property type="component" value="Unassembled WGS sequence"/>
</dbReference>
<dbReference type="EMBL" id="JAUIRO010000004">
    <property type="protein sequence ID" value="KAK0718052.1"/>
    <property type="molecule type" value="Genomic_DNA"/>
</dbReference>
<organism evidence="1 2">
    <name type="scientific">Lasiosphaeria miniovina</name>
    <dbReference type="NCBI Taxonomy" id="1954250"/>
    <lineage>
        <taxon>Eukaryota</taxon>
        <taxon>Fungi</taxon>
        <taxon>Dikarya</taxon>
        <taxon>Ascomycota</taxon>
        <taxon>Pezizomycotina</taxon>
        <taxon>Sordariomycetes</taxon>
        <taxon>Sordariomycetidae</taxon>
        <taxon>Sordariales</taxon>
        <taxon>Lasiosphaeriaceae</taxon>
        <taxon>Lasiosphaeria</taxon>
    </lineage>
</organism>
<evidence type="ECO:0000313" key="2">
    <source>
        <dbReference type="Proteomes" id="UP001172101"/>
    </source>
</evidence>
<dbReference type="AlphaFoldDB" id="A0AA40ALI5"/>
<dbReference type="RefSeq" id="XP_060296845.1">
    <property type="nucleotide sequence ID" value="XM_060442053.1"/>
</dbReference>
<accession>A0AA40ALI5</accession>
<proteinExistence type="predicted"/>
<dbReference type="GeneID" id="85325323"/>